<dbReference type="InterPro" id="IPR011330">
    <property type="entry name" value="Glyco_hydro/deAcase_b/a-brl"/>
</dbReference>
<evidence type="ECO:0000313" key="2">
    <source>
        <dbReference type="EMBL" id="CAB4204327.1"/>
    </source>
</evidence>
<dbReference type="EMBL" id="LR796889">
    <property type="protein sequence ID" value="CAB4172750.1"/>
    <property type="molecule type" value="Genomic_DNA"/>
</dbReference>
<proteinExistence type="predicted"/>
<evidence type="ECO:0000313" key="1">
    <source>
        <dbReference type="EMBL" id="CAB4172750.1"/>
    </source>
</evidence>
<dbReference type="EMBL" id="LR797334">
    <property type="protein sequence ID" value="CAB4204327.1"/>
    <property type="molecule type" value="Genomic_DNA"/>
</dbReference>
<dbReference type="Gene3D" id="3.20.20.370">
    <property type="entry name" value="Glycoside hydrolase/deacetylase"/>
    <property type="match status" value="1"/>
</dbReference>
<accession>A0A6J5PLG9</accession>
<protein>
    <submittedName>
        <fullName evidence="1">Uncharacterized protein</fullName>
    </submittedName>
</protein>
<evidence type="ECO:0000313" key="3">
    <source>
        <dbReference type="EMBL" id="CAB5230236.1"/>
    </source>
</evidence>
<dbReference type="SUPFAM" id="SSF88713">
    <property type="entry name" value="Glycoside hydrolase/deacetylase"/>
    <property type="match status" value="1"/>
</dbReference>
<dbReference type="EMBL" id="LR798409">
    <property type="protein sequence ID" value="CAB5230236.1"/>
    <property type="molecule type" value="Genomic_DNA"/>
</dbReference>
<name>A0A6J5PLG9_9CAUD</name>
<sequence length="226" mass="25993">MLQMPLFGVVGYRRMLVDLAAAGYRMRPTEDIGTSERSVFMRHDVDCHLDGIISFARLERELGCRSTWFVPVTFNFNVLHEPNSQVLRELVAFGHNIGLHYDPLVTRTREDLRRQIRVLENASGFKVRSVTSHKPGSIESRVDTGEWKVPIHSEYVSDSGRRWRDDRLMRLVHKQESFMLLTHVEHWMSAELSITDHFASSVLPNATRQAQDHAVEVLTDCLAHDA</sequence>
<organism evidence="1">
    <name type="scientific">uncultured Caudovirales phage</name>
    <dbReference type="NCBI Taxonomy" id="2100421"/>
    <lineage>
        <taxon>Viruses</taxon>
        <taxon>Duplodnaviria</taxon>
        <taxon>Heunggongvirae</taxon>
        <taxon>Uroviricota</taxon>
        <taxon>Caudoviricetes</taxon>
        <taxon>Peduoviridae</taxon>
        <taxon>Maltschvirus</taxon>
        <taxon>Maltschvirus maltsch</taxon>
    </lineage>
</organism>
<reference evidence="1" key="1">
    <citation type="submission" date="2020-05" db="EMBL/GenBank/DDBJ databases">
        <authorList>
            <person name="Chiriac C."/>
            <person name="Salcher M."/>
            <person name="Ghai R."/>
            <person name="Kavagutti S V."/>
        </authorList>
    </citation>
    <scope>NUCLEOTIDE SEQUENCE</scope>
</reference>
<gene>
    <name evidence="2" type="ORF">UFOVP1392_50</name>
    <name evidence="3" type="ORF">UFOVP1569_49</name>
    <name evidence="1" type="ORF">UFOVP952_5</name>
</gene>
<dbReference type="GO" id="GO:0005975">
    <property type="term" value="P:carbohydrate metabolic process"/>
    <property type="evidence" value="ECO:0007669"/>
    <property type="project" value="InterPro"/>
</dbReference>